<dbReference type="Gene3D" id="3.10.450.40">
    <property type="match status" value="2"/>
</dbReference>
<evidence type="ECO:0000256" key="1">
    <source>
        <dbReference type="SAM" id="SignalP"/>
    </source>
</evidence>
<proteinExistence type="predicted"/>
<protein>
    <submittedName>
        <fullName evidence="3">PepSY domain-containing protein</fullName>
    </submittedName>
</protein>
<comment type="caution">
    <text evidence="3">The sequence shown here is derived from an EMBL/GenBank/DDBJ whole genome shotgun (WGS) entry which is preliminary data.</text>
</comment>
<dbReference type="Pfam" id="PF03413">
    <property type="entry name" value="PepSY"/>
    <property type="match status" value="2"/>
</dbReference>
<evidence type="ECO:0000259" key="2">
    <source>
        <dbReference type="Pfam" id="PF03413"/>
    </source>
</evidence>
<dbReference type="InterPro" id="IPR025711">
    <property type="entry name" value="PepSY"/>
</dbReference>
<feature type="signal peptide" evidence="1">
    <location>
        <begin position="1"/>
        <end position="21"/>
    </location>
</feature>
<gene>
    <name evidence="3" type="ORF">QB898_11790</name>
</gene>
<keyword evidence="4" id="KW-1185">Reference proteome</keyword>
<feature type="domain" description="PepSY" evidence="2">
    <location>
        <begin position="47"/>
        <end position="103"/>
    </location>
</feature>
<reference evidence="3 4" key="1">
    <citation type="submission" date="2023-04" db="EMBL/GenBank/DDBJ databases">
        <title>Ottowia paracancer sp. nov., isolated from human stomach.</title>
        <authorList>
            <person name="Song Y."/>
        </authorList>
    </citation>
    <scope>NUCLEOTIDE SEQUENCE [LARGE SCALE GENOMIC DNA]</scope>
    <source>
        <strain evidence="3 4">10c7w1</strain>
    </source>
</reference>
<organism evidence="3 4">
    <name type="scientific">Ottowia cancrivicina</name>
    <dbReference type="NCBI Taxonomy" id="3040346"/>
    <lineage>
        <taxon>Bacteria</taxon>
        <taxon>Pseudomonadati</taxon>
        <taxon>Pseudomonadota</taxon>
        <taxon>Betaproteobacteria</taxon>
        <taxon>Burkholderiales</taxon>
        <taxon>Comamonadaceae</taxon>
        <taxon>Ottowia</taxon>
    </lineage>
</organism>
<feature type="domain" description="PepSY" evidence="2">
    <location>
        <begin position="193"/>
        <end position="237"/>
    </location>
</feature>
<sequence length="244" mass="27191">MKHTKLFLSCLVFSLFLGALGAVQARGSDQEQARLGVISGAYRPLAAILDEVSAQHEARVVDVESRQGARGELQYEITLITRRDGQKRELLVDAATGRVLAQEQDFSRQAASLSALAAWLRPLEQHDQRVVEAEFELSPQGLPAYQLQIAPAAQASQRMLLDARNGAVLERGNQSAAGVIRPMHEMLETLSPRFSGLVREVELEHDTRNQPFYELELLQPDGNTLELKVHAHTLEVLQRKIKRD</sequence>
<dbReference type="RefSeq" id="WP_050715088.1">
    <property type="nucleotide sequence ID" value="NZ_JARVII010000033.1"/>
</dbReference>
<dbReference type="Proteomes" id="UP001237156">
    <property type="component" value="Unassembled WGS sequence"/>
</dbReference>
<accession>A0AAW6RP09</accession>
<dbReference type="EMBL" id="JARVII010000033">
    <property type="protein sequence ID" value="MDG9700381.1"/>
    <property type="molecule type" value="Genomic_DNA"/>
</dbReference>
<dbReference type="AlphaFoldDB" id="A0AAW6RP09"/>
<feature type="chain" id="PRO_5043453951" evidence="1">
    <location>
        <begin position="22"/>
        <end position="244"/>
    </location>
</feature>
<evidence type="ECO:0000313" key="3">
    <source>
        <dbReference type="EMBL" id="MDG9700381.1"/>
    </source>
</evidence>
<evidence type="ECO:0000313" key="4">
    <source>
        <dbReference type="Proteomes" id="UP001237156"/>
    </source>
</evidence>
<name>A0AAW6RP09_9BURK</name>
<keyword evidence="1" id="KW-0732">Signal</keyword>